<feature type="transmembrane region" description="Helical" evidence="1">
    <location>
        <begin position="47"/>
        <end position="70"/>
    </location>
</feature>
<keyword evidence="1" id="KW-0812">Transmembrane</keyword>
<keyword evidence="3" id="KW-1185">Reference proteome</keyword>
<dbReference type="EMBL" id="JACHXU010000013">
    <property type="protein sequence ID" value="MBB3208029.1"/>
    <property type="molecule type" value="Genomic_DNA"/>
</dbReference>
<comment type="caution">
    <text evidence="2">The sequence shown here is derived from an EMBL/GenBank/DDBJ whole genome shotgun (WGS) entry which is preliminary data.</text>
</comment>
<name>A0A7W5H726_9BACT</name>
<evidence type="ECO:0000313" key="3">
    <source>
        <dbReference type="Proteomes" id="UP000536179"/>
    </source>
</evidence>
<evidence type="ECO:0000313" key="2">
    <source>
        <dbReference type="EMBL" id="MBB3208029.1"/>
    </source>
</evidence>
<dbReference type="InterPro" id="IPR013901">
    <property type="entry name" value="Anthrone_oxy"/>
</dbReference>
<protein>
    <submittedName>
        <fullName evidence="2">Putative membrane protein</fullName>
    </submittedName>
</protein>
<dbReference type="Pfam" id="PF08592">
    <property type="entry name" value="Anthrone_oxy"/>
    <property type="match status" value="1"/>
</dbReference>
<reference evidence="2 3" key="1">
    <citation type="submission" date="2020-08" db="EMBL/GenBank/DDBJ databases">
        <title>Genomic Encyclopedia of Type Strains, Phase III (KMG-III): the genomes of soil and plant-associated and newly described type strains.</title>
        <authorList>
            <person name="Whitman W."/>
        </authorList>
    </citation>
    <scope>NUCLEOTIDE SEQUENCE [LARGE SCALE GENOMIC DNA]</scope>
    <source>
        <strain evidence="2 3">CECT 8075</strain>
    </source>
</reference>
<dbReference type="RefSeq" id="WP_184306275.1">
    <property type="nucleotide sequence ID" value="NZ_JACHXU010000013.1"/>
</dbReference>
<sequence length="155" mass="17154">MFSILIAATVGAGLVTGLLFAFSNFVMRALADLPREHGMLAMQRINVRIINPIFVFLFLGTPLLCVLIVIHTLRSLELSENWPALLGSLCYLLGPFGVTMLFNVPLNNRLAEADVTEADAIWTDYQLRWQRWNHLRTCIGVVAVALLASGIARGM</sequence>
<organism evidence="2 3">
    <name type="scientific">Aporhodopirellula rubra</name>
    <dbReference type="NCBI Taxonomy" id="980271"/>
    <lineage>
        <taxon>Bacteria</taxon>
        <taxon>Pseudomonadati</taxon>
        <taxon>Planctomycetota</taxon>
        <taxon>Planctomycetia</taxon>
        <taxon>Pirellulales</taxon>
        <taxon>Pirellulaceae</taxon>
        <taxon>Aporhodopirellula</taxon>
    </lineage>
</organism>
<proteinExistence type="predicted"/>
<accession>A0A7W5H726</accession>
<dbReference type="Proteomes" id="UP000536179">
    <property type="component" value="Unassembled WGS sequence"/>
</dbReference>
<gene>
    <name evidence="2" type="ORF">FHS27_003856</name>
</gene>
<keyword evidence="1" id="KW-1133">Transmembrane helix</keyword>
<keyword evidence="1" id="KW-0472">Membrane</keyword>
<evidence type="ECO:0000256" key="1">
    <source>
        <dbReference type="SAM" id="Phobius"/>
    </source>
</evidence>
<feature type="transmembrane region" description="Helical" evidence="1">
    <location>
        <begin position="134"/>
        <end position="152"/>
    </location>
</feature>
<feature type="transmembrane region" description="Helical" evidence="1">
    <location>
        <begin position="82"/>
        <end position="102"/>
    </location>
</feature>
<dbReference type="AlphaFoldDB" id="A0A7W5H726"/>